<evidence type="ECO:0000313" key="2">
    <source>
        <dbReference type="EMBL" id="CAD6991924.1"/>
    </source>
</evidence>
<dbReference type="AlphaFoldDB" id="A0A811TYJ3"/>
<evidence type="ECO:0000256" key="1">
    <source>
        <dbReference type="SAM" id="MobiDB-lite"/>
    </source>
</evidence>
<organism evidence="2 3">
    <name type="scientific">Ceratitis capitata</name>
    <name type="common">Mediterranean fruit fly</name>
    <name type="synonym">Tephritis capitata</name>
    <dbReference type="NCBI Taxonomy" id="7213"/>
    <lineage>
        <taxon>Eukaryota</taxon>
        <taxon>Metazoa</taxon>
        <taxon>Ecdysozoa</taxon>
        <taxon>Arthropoda</taxon>
        <taxon>Hexapoda</taxon>
        <taxon>Insecta</taxon>
        <taxon>Pterygota</taxon>
        <taxon>Neoptera</taxon>
        <taxon>Endopterygota</taxon>
        <taxon>Diptera</taxon>
        <taxon>Brachycera</taxon>
        <taxon>Muscomorpha</taxon>
        <taxon>Tephritoidea</taxon>
        <taxon>Tephritidae</taxon>
        <taxon>Ceratitis</taxon>
        <taxon>Ceratitis</taxon>
    </lineage>
</organism>
<name>A0A811TYJ3_CERCA</name>
<proteinExistence type="predicted"/>
<feature type="region of interest" description="Disordered" evidence="1">
    <location>
        <begin position="1"/>
        <end position="38"/>
    </location>
</feature>
<feature type="compositionally biased region" description="Polar residues" evidence="1">
    <location>
        <begin position="26"/>
        <end position="37"/>
    </location>
</feature>
<dbReference type="EMBL" id="CAJHJT010000001">
    <property type="protein sequence ID" value="CAD6991924.1"/>
    <property type="molecule type" value="Genomic_DNA"/>
</dbReference>
<reference evidence="2" key="1">
    <citation type="submission" date="2020-11" db="EMBL/GenBank/DDBJ databases">
        <authorList>
            <person name="Whitehead M."/>
        </authorList>
    </citation>
    <scope>NUCLEOTIDE SEQUENCE</scope>
    <source>
        <strain evidence="2">EGII</strain>
    </source>
</reference>
<comment type="caution">
    <text evidence="2">The sequence shown here is derived from an EMBL/GenBank/DDBJ whole genome shotgun (WGS) entry which is preliminary data.</text>
</comment>
<sequence>MYQLPRSHTSSAYSPPRNSKVKAKNKSQSLISTTRDPSTIGRVERLIWTYECGDPMQGGAPMMMTKQKHSQ</sequence>
<protein>
    <submittedName>
        <fullName evidence="2">(Mediterranean fruit fly) hypothetical protein</fullName>
    </submittedName>
</protein>
<feature type="compositionally biased region" description="Polar residues" evidence="1">
    <location>
        <begin position="1"/>
        <end position="17"/>
    </location>
</feature>
<keyword evidence="3" id="KW-1185">Reference proteome</keyword>
<gene>
    <name evidence="2" type="ORF">CCAP1982_LOCUS814</name>
</gene>
<evidence type="ECO:0000313" key="3">
    <source>
        <dbReference type="Proteomes" id="UP000606786"/>
    </source>
</evidence>
<dbReference type="Proteomes" id="UP000606786">
    <property type="component" value="Unassembled WGS sequence"/>
</dbReference>
<accession>A0A811TYJ3</accession>